<protein>
    <submittedName>
        <fullName evidence="2">CHRD domain-containing protein</fullName>
    </submittedName>
</protein>
<evidence type="ECO:0000259" key="1">
    <source>
        <dbReference type="SMART" id="SM00754"/>
    </source>
</evidence>
<dbReference type="AlphaFoldDB" id="A0A502CNI5"/>
<keyword evidence="3" id="KW-1185">Reference proteome</keyword>
<accession>A0A502CNI5</accession>
<dbReference type="SMART" id="SM00754">
    <property type="entry name" value="CHRD"/>
    <property type="match status" value="1"/>
</dbReference>
<gene>
    <name evidence="2" type="ORF">EAH86_14565</name>
</gene>
<dbReference type="Proteomes" id="UP000317722">
    <property type="component" value="Unassembled WGS sequence"/>
</dbReference>
<sequence length="203" mass="20570">MEIGPGDALERTVQEVCMNSLKKWGVIASAAGLGAVGVLGVGAAASAGDGNHKSFTITERLSGYHETPLALSTSGSGSIRLRINPDAGTIAYTVRYANLEGTVTQSHIHFGSPSQTGGVSVFLCSNLGNGPAGTPACPTTNPGEVSGTLSAGDVIGPAAQGITAGQFSELLAAIRADSTYANVHSTLYPAGEIRNQLSSHDHH</sequence>
<feature type="domain" description="CHRD" evidence="1">
    <location>
        <begin position="55"/>
        <end position="199"/>
    </location>
</feature>
<dbReference type="EMBL" id="RCZM01000005">
    <property type="protein sequence ID" value="TPG14787.1"/>
    <property type="molecule type" value="Genomic_DNA"/>
</dbReference>
<dbReference type="InterPro" id="IPR010895">
    <property type="entry name" value="CHRD"/>
</dbReference>
<reference evidence="2 3" key="1">
    <citation type="journal article" date="2019" name="Environ. Microbiol.">
        <title>Species interactions and distinct microbial communities in high Arctic permafrost affected cryosols are associated with the CH4 and CO2 gas fluxes.</title>
        <authorList>
            <person name="Altshuler I."/>
            <person name="Hamel J."/>
            <person name="Turney S."/>
            <person name="Magnuson E."/>
            <person name="Levesque R."/>
            <person name="Greer C."/>
            <person name="Whyte L.G."/>
        </authorList>
    </citation>
    <scope>NUCLEOTIDE SEQUENCE [LARGE SCALE GENOMIC DNA]</scope>
    <source>
        <strain evidence="2 3">S9.3A</strain>
    </source>
</reference>
<organism evidence="2 3">
    <name type="scientific">Pedococcus bigeumensis</name>
    <dbReference type="NCBI Taxonomy" id="433644"/>
    <lineage>
        <taxon>Bacteria</taxon>
        <taxon>Bacillati</taxon>
        <taxon>Actinomycetota</taxon>
        <taxon>Actinomycetes</taxon>
        <taxon>Micrococcales</taxon>
        <taxon>Intrasporangiaceae</taxon>
        <taxon>Pedococcus</taxon>
    </lineage>
</organism>
<dbReference type="OrthoDB" id="8901345at2"/>
<evidence type="ECO:0000313" key="3">
    <source>
        <dbReference type="Proteomes" id="UP000317722"/>
    </source>
</evidence>
<comment type="caution">
    <text evidence="2">The sequence shown here is derived from an EMBL/GenBank/DDBJ whole genome shotgun (WGS) entry which is preliminary data.</text>
</comment>
<proteinExistence type="predicted"/>
<dbReference type="Pfam" id="PF07452">
    <property type="entry name" value="CHRD"/>
    <property type="match status" value="1"/>
</dbReference>
<evidence type="ECO:0000313" key="2">
    <source>
        <dbReference type="EMBL" id="TPG14787.1"/>
    </source>
</evidence>
<name>A0A502CNI5_9MICO</name>